<evidence type="ECO:0000313" key="4">
    <source>
        <dbReference type="Proteomes" id="UP000422572"/>
    </source>
</evidence>
<evidence type="ECO:0000259" key="2">
    <source>
        <dbReference type="Pfam" id="PF02397"/>
    </source>
</evidence>
<dbReference type="KEGG" id="sfic:EIZ62_15175"/>
<sequence>MRPSPLPRSPHPKRILDLTLGTALLALVAPLLLAGALVTALRRPPGGVFVRETRTGLDGHPFTLRHLPVRRFRLDVLSCLPHVVRGEMSLVGPAPLPPGAPGADSPWRRSVRPGLTGPAQLRRASALPWDEPLLLDQHYVEHQWIGLDLALLLGTARALRAVPGQAHLSDADHRLRGYSAAG</sequence>
<comment type="similarity">
    <text evidence="1">Belongs to the bacterial sugar transferase family.</text>
</comment>
<reference evidence="3 4" key="1">
    <citation type="submission" date="2018-12" db="EMBL/GenBank/DDBJ databases">
        <title>Complete genome sequence of Streptomyces ficellus NRRL8067, the producer of ficellomycin, feldamycin and nojirimycin.</title>
        <authorList>
            <person name="Zhang H."/>
            <person name="Yue R."/>
            <person name="Liu Y."/>
            <person name="Li M."/>
            <person name="Mu H."/>
            <person name="Zhang J."/>
        </authorList>
    </citation>
    <scope>NUCLEOTIDE SEQUENCE [LARGE SCALE GENOMIC DNA]</scope>
    <source>
        <strain evidence="3 4">NRRL 8067</strain>
    </source>
</reference>
<protein>
    <submittedName>
        <fullName evidence="3">Sugar transferase</fullName>
    </submittedName>
</protein>
<evidence type="ECO:0000256" key="1">
    <source>
        <dbReference type="ARBA" id="ARBA00006464"/>
    </source>
</evidence>
<dbReference type="Pfam" id="PF02397">
    <property type="entry name" value="Bac_transf"/>
    <property type="match status" value="1"/>
</dbReference>
<dbReference type="EMBL" id="CP034279">
    <property type="protein sequence ID" value="QGV79439.1"/>
    <property type="molecule type" value="Genomic_DNA"/>
</dbReference>
<keyword evidence="4" id="KW-1185">Reference proteome</keyword>
<evidence type="ECO:0000313" key="3">
    <source>
        <dbReference type="EMBL" id="QGV79439.1"/>
    </source>
</evidence>
<dbReference type="InterPro" id="IPR003362">
    <property type="entry name" value="Bact_transf"/>
</dbReference>
<gene>
    <name evidence="3" type="ORF">EIZ62_15175</name>
</gene>
<dbReference type="GO" id="GO:0016780">
    <property type="term" value="F:phosphotransferase activity, for other substituted phosphate groups"/>
    <property type="evidence" value="ECO:0007669"/>
    <property type="project" value="TreeGrafter"/>
</dbReference>
<dbReference type="RefSeq" id="WP_156693184.1">
    <property type="nucleotide sequence ID" value="NZ_CP034279.1"/>
</dbReference>
<organism evidence="3 4">
    <name type="scientific">Streptomyces ficellus</name>
    <dbReference type="NCBI Taxonomy" id="1977088"/>
    <lineage>
        <taxon>Bacteria</taxon>
        <taxon>Bacillati</taxon>
        <taxon>Actinomycetota</taxon>
        <taxon>Actinomycetes</taxon>
        <taxon>Kitasatosporales</taxon>
        <taxon>Streptomycetaceae</taxon>
        <taxon>Streptomyces</taxon>
    </lineage>
</organism>
<dbReference type="OrthoDB" id="9808602at2"/>
<name>A0A6I6FKQ8_9ACTN</name>
<proteinExistence type="inferred from homology"/>
<feature type="domain" description="Bacterial sugar transferase" evidence="2">
    <location>
        <begin position="69"/>
        <end position="158"/>
    </location>
</feature>
<dbReference type="PANTHER" id="PTHR30576:SF10">
    <property type="entry name" value="SLL5057 PROTEIN"/>
    <property type="match status" value="1"/>
</dbReference>
<accession>A0A6I6FKQ8</accession>
<keyword evidence="3" id="KW-0808">Transferase</keyword>
<dbReference type="PANTHER" id="PTHR30576">
    <property type="entry name" value="COLANIC BIOSYNTHESIS UDP-GLUCOSE LIPID CARRIER TRANSFERASE"/>
    <property type="match status" value="1"/>
</dbReference>
<dbReference type="Proteomes" id="UP000422572">
    <property type="component" value="Chromosome"/>
</dbReference>
<dbReference type="AlphaFoldDB" id="A0A6I6FKQ8"/>